<dbReference type="Pfam" id="PF07995">
    <property type="entry name" value="GSDH"/>
    <property type="match status" value="1"/>
</dbReference>
<feature type="domain" description="PKD" evidence="2">
    <location>
        <begin position="425"/>
        <end position="507"/>
    </location>
</feature>
<dbReference type="SUPFAM" id="SSF50952">
    <property type="entry name" value="Soluble quinoprotein glucose dehydrogenase"/>
    <property type="match status" value="1"/>
</dbReference>
<dbReference type="Proteomes" id="UP000614741">
    <property type="component" value="Unassembled WGS sequence"/>
</dbReference>
<evidence type="ECO:0000256" key="1">
    <source>
        <dbReference type="SAM" id="SignalP"/>
    </source>
</evidence>
<dbReference type="SUPFAM" id="SSF49299">
    <property type="entry name" value="PKD domain"/>
    <property type="match status" value="1"/>
</dbReference>
<reference evidence="4 5" key="1">
    <citation type="submission" date="2021-01" db="EMBL/GenBank/DDBJ databases">
        <title>Whole genome shotgun sequence of Cellulomonas phragmiteti NBRC 110785.</title>
        <authorList>
            <person name="Komaki H."/>
            <person name="Tamura T."/>
        </authorList>
    </citation>
    <scope>NUCLEOTIDE SEQUENCE [LARGE SCALE GENOMIC DNA]</scope>
    <source>
        <strain evidence="4 5">NBRC 110785</strain>
    </source>
</reference>
<dbReference type="SMART" id="SM00758">
    <property type="entry name" value="PA14"/>
    <property type="match status" value="1"/>
</dbReference>
<evidence type="ECO:0000313" key="4">
    <source>
        <dbReference type="EMBL" id="GIG41773.1"/>
    </source>
</evidence>
<dbReference type="InterPro" id="IPR035986">
    <property type="entry name" value="PKD_dom_sf"/>
</dbReference>
<evidence type="ECO:0000313" key="5">
    <source>
        <dbReference type="Proteomes" id="UP000614741"/>
    </source>
</evidence>
<evidence type="ECO:0000259" key="2">
    <source>
        <dbReference type="PROSITE" id="PS50093"/>
    </source>
</evidence>
<dbReference type="PANTHER" id="PTHR19328:SF13">
    <property type="entry name" value="HIPL1 PROTEIN"/>
    <property type="match status" value="1"/>
</dbReference>
<dbReference type="InterPro" id="IPR011041">
    <property type="entry name" value="Quinoprot_gluc/sorb_DH_b-prop"/>
</dbReference>
<dbReference type="Gene3D" id="3.90.182.10">
    <property type="entry name" value="Toxin - Anthrax Protective Antigen,domain 1"/>
    <property type="match status" value="1"/>
</dbReference>
<dbReference type="SUPFAM" id="SSF56988">
    <property type="entry name" value="Anthrax protective antigen"/>
    <property type="match status" value="1"/>
</dbReference>
<dbReference type="PROSITE" id="PS51820">
    <property type="entry name" value="PA14"/>
    <property type="match status" value="1"/>
</dbReference>
<keyword evidence="5" id="KW-1185">Reference proteome</keyword>
<dbReference type="InterPro" id="IPR000601">
    <property type="entry name" value="PKD_dom"/>
</dbReference>
<dbReference type="SMART" id="SM00089">
    <property type="entry name" value="PKD"/>
    <property type="match status" value="1"/>
</dbReference>
<feature type="chain" id="PRO_5045119102" description="Beta-glucosidase" evidence="1">
    <location>
        <begin position="31"/>
        <end position="842"/>
    </location>
</feature>
<sequence length="842" mass="87844">MRRMRRVVQVVVGALVAAGLTVVASPPAVAATVPAGFTDAAVANVASPTALAFTADGRMLIAQQPGRLRVRTPDGVLLTTPALDLAGRLCTNAERGLLGVAVDPDPSTRAIYLFYTARGTSSACPTSQRANPAGAPTNRVSRFVLRDDNTVDPASETILLDGIYSSEGNHNAGDVHVGKDGYLYVTTGDSGCDYAGDSGCAGNNDASRDRHTLNGKVLRVDRTTGAPAPGNPFTGAGTASCRLAPAPAGTICRETFAWGLRNPFRFAFDPDAAGTVFHVNDVGQNAWEEVNLGTPGVDYGWPVREGPCAQTGSAANCGGPLPAGMTDPVHSYNRSAGCGSITGGAFVPNGVWPVADDAYLFADYVCGRIMMLSGGVQTNFATGLGGAVHLEFGPHAGGQALYYTTYSNGGEIRRIAYSGTANRPPTAVVTASPATGAAPLTTTLDGSSSSDPDGDALTYLWSFGDGTADATTTTPTVRHTYATGNWTATLRVRDAAGATSAPVTVRISSGNTAPVVTITSPAAGATFTVGDTIRLSGSATDAQDGVLAGSRLSWTVIRVHDQHTHPFLGPVTGTGTTFTAPGPEDLAAAGNSYLRVILTATDSQGVATTLTRDLQPRTVAVTLGTSPAGRTLTVNGETITGPTTVTSWAGYGLQLAVPAQTDAQGVPYVLDRWSDGSTAATRTWTTPASAATLTATLTASSTQRGLRGTYFDNMDFTGTRVTRVDPTVDFRWGSGAPVAGIGPDTFSVRWEGTLVPRYSQLYRFATTSDDGVRLWVDGRRIINQWNDHAETVHTGTVTLRAGQAVPIRLEYYDNRGDATIQLRWWSESQPWQIVPAEQLRPS</sequence>
<protein>
    <recommendedName>
        <fullName evidence="6">Beta-glucosidase</fullName>
    </recommendedName>
</protein>
<gene>
    <name evidence="4" type="ORF">Cph01nite_35350</name>
</gene>
<dbReference type="InterPro" id="IPR022409">
    <property type="entry name" value="PKD/Chitinase_dom"/>
</dbReference>
<dbReference type="Gene3D" id="2.60.40.10">
    <property type="entry name" value="Immunoglobulins"/>
    <property type="match status" value="2"/>
</dbReference>
<name>A0ABQ4DR07_9CELL</name>
<dbReference type="EMBL" id="BONP01000037">
    <property type="protein sequence ID" value="GIG41773.1"/>
    <property type="molecule type" value="Genomic_DNA"/>
</dbReference>
<dbReference type="InterPro" id="IPR013783">
    <property type="entry name" value="Ig-like_fold"/>
</dbReference>
<dbReference type="PROSITE" id="PS50093">
    <property type="entry name" value="PKD"/>
    <property type="match status" value="1"/>
</dbReference>
<dbReference type="Gene3D" id="2.120.10.30">
    <property type="entry name" value="TolB, C-terminal domain"/>
    <property type="match status" value="1"/>
</dbReference>
<organism evidence="4 5">
    <name type="scientific">Cellulomonas phragmiteti</name>
    <dbReference type="NCBI Taxonomy" id="478780"/>
    <lineage>
        <taxon>Bacteria</taxon>
        <taxon>Bacillati</taxon>
        <taxon>Actinomycetota</taxon>
        <taxon>Actinomycetes</taxon>
        <taxon>Micrococcales</taxon>
        <taxon>Cellulomonadaceae</taxon>
        <taxon>Cellulomonas</taxon>
    </lineage>
</organism>
<dbReference type="RefSeq" id="WP_203676206.1">
    <property type="nucleotide sequence ID" value="NZ_BONP01000037.1"/>
</dbReference>
<accession>A0ABQ4DR07</accession>
<comment type="caution">
    <text evidence="4">The sequence shown here is derived from an EMBL/GenBank/DDBJ whole genome shotgun (WGS) entry which is preliminary data.</text>
</comment>
<dbReference type="Pfam" id="PF18911">
    <property type="entry name" value="PKD_4"/>
    <property type="match status" value="1"/>
</dbReference>
<dbReference type="InterPro" id="IPR037524">
    <property type="entry name" value="PA14/GLEYA"/>
</dbReference>
<keyword evidence="1" id="KW-0732">Signal</keyword>
<dbReference type="InterPro" id="IPR011042">
    <property type="entry name" value="6-blade_b-propeller_TolB-like"/>
</dbReference>
<dbReference type="Pfam" id="PF07691">
    <property type="entry name" value="PA14"/>
    <property type="match status" value="1"/>
</dbReference>
<proteinExistence type="predicted"/>
<dbReference type="Pfam" id="PF17957">
    <property type="entry name" value="Big_7"/>
    <property type="match status" value="1"/>
</dbReference>
<dbReference type="PANTHER" id="PTHR19328">
    <property type="entry name" value="HEDGEHOG-INTERACTING PROTEIN"/>
    <property type="match status" value="1"/>
</dbReference>
<dbReference type="InterPro" id="IPR011658">
    <property type="entry name" value="PA14_dom"/>
</dbReference>
<dbReference type="InterPro" id="IPR012938">
    <property type="entry name" value="Glc/Sorbosone_DH"/>
</dbReference>
<feature type="domain" description="PA14" evidence="3">
    <location>
        <begin position="701"/>
        <end position="838"/>
    </location>
</feature>
<dbReference type="CDD" id="cd00146">
    <property type="entry name" value="PKD"/>
    <property type="match status" value="1"/>
</dbReference>
<feature type="signal peptide" evidence="1">
    <location>
        <begin position="1"/>
        <end position="30"/>
    </location>
</feature>
<evidence type="ECO:0008006" key="6">
    <source>
        <dbReference type="Google" id="ProtNLM"/>
    </source>
</evidence>
<evidence type="ECO:0000259" key="3">
    <source>
        <dbReference type="PROSITE" id="PS51820"/>
    </source>
</evidence>